<comment type="caution">
    <text evidence="1">The sequence shown here is derived from an EMBL/GenBank/DDBJ whole genome shotgun (WGS) entry which is preliminary data.</text>
</comment>
<organism evidence="1 2">
    <name type="scientific">Marasmius tenuissimus</name>
    <dbReference type="NCBI Taxonomy" id="585030"/>
    <lineage>
        <taxon>Eukaryota</taxon>
        <taxon>Fungi</taxon>
        <taxon>Dikarya</taxon>
        <taxon>Basidiomycota</taxon>
        <taxon>Agaricomycotina</taxon>
        <taxon>Agaricomycetes</taxon>
        <taxon>Agaricomycetidae</taxon>
        <taxon>Agaricales</taxon>
        <taxon>Marasmiineae</taxon>
        <taxon>Marasmiaceae</taxon>
        <taxon>Marasmius</taxon>
    </lineage>
</organism>
<gene>
    <name evidence="1" type="ORF">AAF712_011009</name>
</gene>
<name>A0ABR2ZLW4_9AGAR</name>
<accession>A0ABR2ZLW4</accession>
<reference evidence="1 2" key="1">
    <citation type="submission" date="2024-05" db="EMBL/GenBank/DDBJ databases">
        <title>A draft genome resource for the thread blight pathogen Marasmius tenuissimus strain MS-2.</title>
        <authorList>
            <person name="Yulfo-Soto G.E."/>
            <person name="Baruah I.K."/>
            <person name="Amoako-Attah I."/>
            <person name="Bukari Y."/>
            <person name="Meinhardt L.W."/>
            <person name="Bailey B.A."/>
            <person name="Cohen S.P."/>
        </authorList>
    </citation>
    <scope>NUCLEOTIDE SEQUENCE [LARGE SCALE GENOMIC DNA]</scope>
    <source>
        <strain evidence="1 2">MS-2</strain>
    </source>
</reference>
<proteinExistence type="predicted"/>
<sequence length="139" mass="15446">MSPQALATLLSHERLQSVRALKLPGSVDRRSVGLITEEAIIRALQYPAPGEETTQSVVLPNLVSLTFTRVQLNDKGKANALINMVSSRRIVDHVPGTVARLRELIIKSKTPFSLRDKATQAQLEKMCHEGLIFSKVRDY</sequence>
<dbReference type="EMBL" id="JBBXMP010000113">
    <property type="protein sequence ID" value="KAL0062167.1"/>
    <property type="molecule type" value="Genomic_DNA"/>
</dbReference>
<keyword evidence="2" id="KW-1185">Reference proteome</keyword>
<protein>
    <submittedName>
        <fullName evidence="1">Uncharacterized protein</fullName>
    </submittedName>
</protein>
<evidence type="ECO:0000313" key="2">
    <source>
        <dbReference type="Proteomes" id="UP001437256"/>
    </source>
</evidence>
<evidence type="ECO:0000313" key="1">
    <source>
        <dbReference type="EMBL" id="KAL0062167.1"/>
    </source>
</evidence>
<dbReference type="Proteomes" id="UP001437256">
    <property type="component" value="Unassembled WGS sequence"/>
</dbReference>